<evidence type="ECO:0000313" key="2">
    <source>
        <dbReference type="EMBL" id="CAA9252524.1"/>
    </source>
</evidence>
<comment type="similarity">
    <text evidence="1">Belongs to the ROK (NagC/XylR) family.</text>
</comment>
<protein>
    <submittedName>
        <fullName evidence="2">ROK family sugar kinase or transcriptional regulator</fullName>
    </submittedName>
</protein>
<proteinExistence type="inferred from homology"/>
<accession>A0A6J4IJM1</accession>
<dbReference type="PROSITE" id="PS01125">
    <property type="entry name" value="ROK"/>
    <property type="match status" value="1"/>
</dbReference>
<evidence type="ECO:0000256" key="1">
    <source>
        <dbReference type="ARBA" id="ARBA00006479"/>
    </source>
</evidence>
<reference evidence="2" key="1">
    <citation type="submission" date="2020-02" db="EMBL/GenBank/DDBJ databases">
        <authorList>
            <person name="Meier V. D."/>
        </authorList>
    </citation>
    <scope>NUCLEOTIDE SEQUENCE</scope>
    <source>
        <strain evidence="2">AVDCRST_MAG50</strain>
    </source>
</reference>
<name>A0A6J4IJM1_9ACTN</name>
<dbReference type="AlphaFoldDB" id="A0A6J4IJM1"/>
<dbReference type="Pfam" id="PF00480">
    <property type="entry name" value="ROK"/>
    <property type="match status" value="1"/>
</dbReference>
<dbReference type="PANTHER" id="PTHR18964:SF169">
    <property type="entry name" value="N-ACETYLMANNOSAMINE KINASE"/>
    <property type="match status" value="1"/>
</dbReference>
<keyword evidence="2" id="KW-0808">Transferase</keyword>
<dbReference type="InterPro" id="IPR000600">
    <property type="entry name" value="ROK"/>
</dbReference>
<keyword evidence="2" id="KW-0418">Kinase</keyword>
<dbReference type="Gene3D" id="3.30.420.40">
    <property type="match status" value="2"/>
</dbReference>
<dbReference type="PANTHER" id="PTHR18964">
    <property type="entry name" value="ROK (REPRESSOR, ORF, KINASE) FAMILY"/>
    <property type="match status" value="1"/>
</dbReference>
<dbReference type="InterPro" id="IPR049874">
    <property type="entry name" value="ROK_cs"/>
</dbReference>
<sequence>MRTAVALDVGGTKIAAAVVDEAGGILRRTAELTGSDPWTTVLSVIAAVRSGSEVVCGVGCGGPMTAGGAEVSPLNIPAWRGFPLRERLRELTGLSTFVDNDAKALALGEGWVGGATGEQSYLAMVVSTGVGGGIVLNGSLVDGAAGNAGHIGHVIVEPEGRACPCGARGCLEAEASGTAIRAITGRPAAEAGPEVVERTGRLVGRAVACVANLLDLRLALVSGSVALGFGAPFFAAAQAEVDRSARLDFSRGARILPAGLGADGPVLGAAAVGWRGLSRTE</sequence>
<dbReference type="InterPro" id="IPR043129">
    <property type="entry name" value="ATPase_NBD"/>
</dbReference>
<dbReference type="EMBL" id="CADCTF010000111">
    <property type="protein sequence ID" value="CAA9252524.1"/>
    <property type="molecule type" value="Genomic_DNA"/>
</dbReference>
<gene>
    <name evidence="2" type="ORF">AVDCRST_MAG50-2322</name>
</gene>
<dbReference type="SUPFAM" id="SSF53067">
    <property type="entry name" value="Actin-like ATPase domain"/>
    <property type="match status" value="1"/>
</dbReference>
<organism evidence="2">
    <name type="scientific">uncultured Acidimicrobiales bacterium</name>
    <dbReference type="NCBI Taxonomy" id="310071"/>
    <lineage>
        <taxon>Bacteria</taxon>
        <taxon>Bacillati</taxon>
        <taxon>Actinomycetota</taxon>
        <taxon>Acidimicrobiia</taxon>
        <taxon>Acidimicrobiales</taxon>
        <taxon>environmental samples</taxon>
    </lineage>
</organism>
<dbReference type="GO" id="GO:0016301">
    <property type="term" value="F:kinase activity"/>
    <property type="evidence" value="ECO:0007669"/>
    <property type="project" value="UniProtKB-KW"/>
</dbReference>